<feature type="compositionally biased region" description="Acidic residues" evidence="1">
    <location>
        <begin position="44"/>
        <end position="58"/>
    </location>
</feature>
<feature type="compositionally biased region" description="Low complexity" evidence="1">
    <location>
        <begin position="61"/>
        <end position="74"/>
    </location>
</feature>
<feature type="compositionally biased region" description="Basic and acidic residues" evidence="1">
    <location>
        <begin position="83"/>
        <end position="93"/>
    </location>
</feature>
<comment type="caution">
    <text evidence="4">The sequence shown here is derived from an EMBL/GenBank/DDBJ whole genome shotgun (WGS) entry which is preliminary data.</text>
</comment>
<evidence type="ECO:0000259" key="3">
    <source>
        <dbReference type="Pfam" id="PF01551"/>
    </source>
</evidence>
<dbReference type="InterPro" id="IPR011055">
    <property type="entry name" value="Dup_hybrid_motif"/>
</dbReference>
<evidence type="ECO:0000313" key="4">
    <source>
        <dbReference type="EMBL" id="RGS40470.1"/>
    </source>
</evidence>
<keyword evidence="2" id="KW-0472">Membrane</keyword>
<gene>
    <name evidence="4" type="ORF">DWX93_09785</name>
</gene>
<evidence type="ECO:0000256" key="1">
    <source>
        <dbReference type="SAM" id="MobiDB-lite"/>
    </source>
</evidence>
<dbReference type="Proteomes" id="UP000266172">
    <property type="component" value="Unassembled WGS sequence"/>
</dbReference>
<protein>
    <submittedName>
        <fullName evidence="4">M23 family peptidase</fullName>
    </submittedName>
</protein>
<dbReference type="GO" id="GO:0004222">
    <property type="term" value="F:metalloendopeptidase activity"/>
    <property type="evidence" value="ECO:0007669"/>
    <property type="project" value="TreeGrafter"/>
</dbReference>
<accession>A0A395V6C7</accession>
<dbReference type="Pfam" id="PF01551">
    <property type="entry name" value="Peptidase_M23"/>
    <property type="match status" value="1"/>
</dbReference>
<evidence type="ECO:0000256" key="2">
    <source>
        <dbReference type="SAM" id="Phobius"/>
    </source>
</evidence>
<dbReference type="RefSeq" id="WP_118097553.1">
    <property type="nucleotide sequence ID" value="NZ_QRVL01000007.1"/>
</dbReference>
<dbReference type="InterPro" id="IPR050570">
    <property type="entry name" value="Cell_wall_metabolism_enzyme"/>
</dbReference>
<keyword evidence="2" id="KW-0812">Transmembrane</keyword>
<reference evidence="4 5" key="1">
    <citation type="submission" date="2018-08" db="EMBL/GenBank/DDBJ databases">
        <title>A genome reference for cultivated species of the human gut microbiota.</title>
        <authorList>
            <person name="Zou Y."/>
            <person name="Xue W."/>
            <person name="Luo G."/>
        </authorList>
    </citation>
    <scope>NUCLEOTIDE SEQUENCE [LARGE SCALE GENOMIC DNA]</scope>
    <source>
        <strain evidence="4 5">AF22-12AC</strain>
    </source>
</reference>
<dbReference type="PANTHER" id="PTHR21666:SF270">
    <property type="entry name" value="MUREIN HYDROLASE ACTIVATOR ENVC"/>
    <property type="match status" value="1"/>
</dbReference>
<evidence type="ECO:0000313" key="5">
    <source>
        <dbReference type="Proteomes" id="UP000266172"/>
    </source>
</evidence>
<organism evidence="4 5">
    <name type="scientific">Roseburia hominis</name>
    <dbReference type="NCBI Taxonomy" id="301301"/>
    <lineage>
        <taxon>Bacteria</taxon>
        <taxon>Bacillati</taxon>
        <taxon>Bacillota</taxon>
        <taxon>Clostridia</taxon>
        <taxon>Lachnospirales</taxon>
        <taxon>Lachnospiraceae</taxon>
        <taxon>Roseburia</taxon>
    </lineage>
</organism>
<dbReference type="SUPFAM" id="SSF51261">
    <property type="entry name" value="Duplicated hybrid motif"/>
    <property type="match status" value="1"/>
</dbReference>
<name>A0A395V6C7_9FIRM</name>
<keyword evidence="2" id="KW-1133">Transmembrane helix</keyword>
<feature type="region of interest" description="Disordered" evidence="1">
    <location>
        <begin position="38"/>
        <end position="116"/>
    </location>
</feature>
<feature type="domain" description="M23ase beta-sheet core" evidence="3">
    <location>
        <begin position="159"/>
        <end position="254"/>
    </location>
</feature>
<dbReference type="AlphaFoldDB" id="A0A395V6C7"/>
<dbReference type="InterPro" id="IPR016047">
    <property type="entry name" value="M23ase_b-sheet_dom"/>
</dbReference>
<dbReference type="EMBL" id="QRVL01000007">
    <property type="protein sequence ID" value="RGS40470.1"/>
    <property type="molecule type" value="Genomic_DNA"/>
</dbReference>
<proteinExistence type="predicted"/>
<feature type="transmembrane region" description="Helical" evidence="2">
    <location>
        <begin position="15"/>
        <end position="33"/>
    </location>
</feature>
<dbReference type="CDD" id="cd12797">
    <property type="entry name" value="M23_peptidase"/>
    <property type="match status" value="1"/>
</dbReference>
<dbReference type="Gene3D" id="2.70.70.10">
    <property type="entry name" value="Glucose Permease (Domain IIA)"/>
    <property type="match status" value="1"/>
</dbReference>
<dbReference type="PANTHER" id="PTHR21666">
    <property type="entry name" value="PEPTIDASE-RELATED"/>
    <property type="match status" value="1"/>
</dbReference>
<sequence length="260" mass="28492">MRKSRFWAFLGRKQYVIAGAIVIAAAVATTVIYSDHEQQQREQLEEELAQENTPEEDGLVAATESTEQTAQASAVIPPEQTAETEKLEQKAAETTESTEVAQVEKEAENETAETGAEANALHFAPEDGMLWPMEGNVILNYSMDSTIYFATLDQYKYNPAVIIAGEVNNKVYSVAKGKVIGLSNNEETGCTMTVDLGDGYRAIYGQLKEPNFAVGDYVESGHVLGYVAEPTKYYSVEGSNLYFALQKDGQPVDPVAFFQS</sequence>